<keyword evidence="13" id="KW-1185">Reference proteome</keyword>
<dbReference type="GO" id="GO:0005509">
    <property type="term" value="F:calcium ion binding"/>
    <property type="evidence" value="ECO:0007669"/>
    <property type="project" value="UniProtKB-UniRule"/>
</dbReference>
<evidence type="ECO:0000256" key="5">
    <source>
        <dbReference type="ARBA" id="ARBA00022837"/>
    </source>
</evidence>
<dbReference type="GO" id="GO:0007156">
    <property type="term" value="P:homophilic cell adhesion via plasma membrane adhesion molecules"/>
    <property type="evidence" value="ECO:0007669"/>
    <property type="project" value="InterPro"/>
</dbReference>
<sequence length="399" mass="44266">MEKRIASIITGDDVGPNSLEISYPYRSSLTSNGDLTVEQPLDYETISPEDRIFDVILIAGIEPYDTVARLKIELVDIDDNPPKLEIIGDLDLNNLTVVENSPPGTILFEVLVTDADYLYGKKNIFEYTLSGEGSTNFQVREINYTVAVVVSPAADLNREKCDSIFLTLQVKDSGDNSDSISAYVRILDVNDNIPVFASNDYKIQVVENWPIGTVLTSISAIDRDLANNGSIQYSLNKNTGEYFVIDENIGVLRTARLLIGMARTQPYEIFVTASDEGVPPLSSSTKLTIHITESLPLSREGRDNDIQIVDPPVDFILYLDENTPSNQHIYTVRAKSGNFNEQSDREIKYSLAPVDDIADGGWFTIDSTTGEVFTLTTLDREIRTSVTLLLFLVIDLLVT</sequence>
<dbReference type="STRING" id="318479.A0A0N4UKR3"/>
<accession>A0A0N4UKR3</accession>
<dbReference type="OrthoDB" id="26203at2759"/>
<dbReference type="PROSITE" id="PS50268">
    <property type="entry name" value="CADHERIN_2"/>
    <property type="match status" value="4"/>
</dbReference>
<evidence type="ECO:0000259" key="10">
    <source>
        <dbReference type="PROSITE" id="PS50268"/>
    </source>
</evidence>
<gene>
    <name evidence="11" type="ORF">DME_LOCUS2347</name>
</gene>
<dbReference type="PANTHER" id="PTHR24028:SF328">
    <property type="entry name" value="CADHERIN-3"/>
    <property type="match status" value="1"/>
</dbReference>
<dbReference type="WBParaSite" id="DME_0000834101-mRNA-1">
    <property type="protein sequence ID" value="DME_0000834101-mRNA-1"/>
    <property type="gene ID" value="DME_0000834101"/>
</dbReference>
<evidence type="ECO:0000256" key="2">
    <source>
        <dbReference type="ARBA" id="ARBA00022692"/>
    </source>
</evidence>
<feature type="domain" description="Cadherin" evidence="10">
    <location>
        <begin position="30"/>
        <end position="84"/>
    </location>
</feature>
<dbReference type="PROSITE" id="PS00232">
    <property type="entry name" value="CADHERIN_1"/>
    <property type="match status" value="1"/>
</dbReference>
<evidence type="ECO:0000256" key="3">
    <source>
        <dbReference type="ARBA" id="ARBA00022729"/>
    </source>
</evidence>
<keyword evidence="6" id="KW-1133">Transmembrane helix</keyword>
<evidence type="ECO:0000256" key="4">
    <source>
        <dbReference type="ARBA" id="ARBA00022737"/>
    </source>
</evidence>
<comment type="subcellular location">
    <subcellularLocation>
        <location evidence="1">Membrane</location>
        <topology evidence="1">Single-pass membrane protein</topology>
    </subcellularLocation>
</comment>
<dbReference type="Proteomes" id="UP000274756">
    <property type="component" value="Unassembled WGS sequence"/>
</dbReference>
<dbReference type="InterPro" id="IPR015919">
    <property type="entry name" value="Cadherin-like_sf"/>
</dbReference>
<feature type="domain" description="Cadherin" evidence="10">
    <location>
        <begin position="197"/>
        <end position="293"/>
    </location>
</feature>
<feature type="domain" description="Cadherin" evidence="10">
    <location>
        <begin position="89"/>
        <end position="196"/>
    </location>
</feature>
<organism evidence="12 14">
    <name type="scientific">Dracunculus medinensis</name>
    <name type="common">Guinea worm</name>
    <dbReference type="NCBI Taxonomy" id="318479"/>
    <lineage>
        <taxon>Eukaryota</taxon>
        <taxon>Metazoa</taxon>
        <taxon>Ecdysozoa</taxon>
        <taxon>Nematoda</taxon>
        <taxon>Chromadorea</taxon>
        <taxon>Rhabditida</taxon>
        <taxon>Spirurina</taxon>
        <taxon>Dracunculoidea</taxon>
        <taxon>Dracunculidae</taxon>
        <taxon>Dracunculus</taxon>
    </lineage>
</organism>
<name>A0A0N4UKR3_DRAME</name>
<evidence type="ECO:0000313" key="14">
    <source>
        <dbReference type="WBParaSite" id="DME_0000834101-mRNA-1"/>
    </source>
</evidence>
<dbReference type="EMBL" id="UYYG01000056">
    <property type="protein sequence ID" value="VDN52374.1"/>
    <property type="molecule type" value="Genomic_DNA"/>
</dbReference>
<evidence type="ECO:0000256" key="9">
    <source>
        <dbReference type="PROSITE-ProRule" id="PRU00043"/>
    </source>
</evidence>
<dbReference type="Gene3D" id="2.60.40.60">
    <property type="entry name" value="Cadherins"/>
    <property type="match status" value="3"/>
</dbReference>
<dbReference type="PRINTS" id="PR00205">
    <property type="entry name" value="CADHERIN"/>
</dbReference>
<evidence type="ECO:0000313" key="11">
    <source>
        <dbReference type="EMBL" id="VDN52374.1"/>
    </source>
</evidence>
<keyword evidence="8" id="KW-0325">Glycoprotein</keyword>
<evidence type="ECO:0000256" key="1">
    <source>
        <dbReference type="ARBA" id="ARBA00004167"/>
    </source>
</evidence>
<keyword evidence="5 9" id="KW-0106">Calcium</keyword>
<dbReference type="Proteomes" id="UP000038040">
    <property type="component" value="Unplaced"/>
</dbReference>
<dbReference type="PANTHER" id="PTHR24028">
    <property type="entry name" value="CADHERIN-87A"/>
    <property type="match status" value="1"/>
</dbReference>
<evidence type="ECO:0000256" key="7">
    <source>
        <dbReference type="ARBA" id="ARBA00023136"/>
    </source>
</evidence>
<evidence type="ECO:0000313" key="13">
    <source>
        <dbReference type="Proteomes" id="UP000274756"/>
    </source>
</evidence>
<feature type="domain" description="Cadherin" evidence="10">
    <location>
        <begin position="311"/>
        <end position="395"/>
    </location>
</feature>
<dbReference type="CDD" id="cd11304">
    <property type="entry name" value="Cadherin_repeat"/>
    <property type="match status" value="4"/>
</dbReference>
<keyword evidence="3" id="KW-0732">Signal</keyword>
<proteinExistence type="predicted"/>
<keyword evidence="4" id="KW-0677">Repeat</keyword>
<dbReference type="Pfam" id="PF00028">
    <property type="entry name" value="Cadherin"/>
    <property type="match status" value="3"/>
</dbReference>
<dbReference type="GO" id="GO:0005886">
    <property type="term" value="C:plasma membrane"/>
    <property type="evidence" value="ECO:0007669"/>
    <property type="project" value="InterPro"/>
</dbReference>
<reference evidence="11 13" key="2">
    <citation type="submission" date="2018-11" db="EMBL/GenBank/DDBJ databases">
        <authorList>
            <consortium name="Pathogen Informatics"/>
        </authorList>
    </citation>
    <scope>NUCLEOTIDE SEQUENCE [LARGE SCALE GENOMIC DNA]</scope>
</reference>
<dbReference type="InterPro" id="IPR020894">
    <property type="entry name" value="Cadherin_CS"/>
</dbReference>
<dbReference type="FunFam" id="2.60.40.60:FF:000033">
    <property type="entry name" value="FAT atypical cadherin 1"/>
    <property type="match status" value="1"/>
</dbReference>
<dbReference type="SMART" id="SM00112">
    <property type="entry name" value="CA"/>
    <property type="match status" value="3"/>
</dbReference>
<evidence type="ECO:0000256" key="8">
    <source>
        <dbReference type="ARBA" id="ARBA00023180"/>
    </source>
</evidence>
<protein>
    <submittedName>
        <fullName evidence="14">CA domain-containing protein</fullName>
    </submittedName>
</protein>
<reference evidence="14" key="1">
    <citation type="submission" date="2016-04" db="UniProtKB">
        <authorList>
            <consortium name="WormBaseParasite"/>
        </authorList>
    </citation>
    <scope>IDENTIFICATION</scope>
</reference>
<evidence type="ECO:0000256" key="6">
    <source>
        <dbReference type="ARBA" id="ARBA00022989"/>
    </source>
</evidence>
<dbReference type="SUPFAM" id="SSF49313">
    <property type="entry name" value="Cadherin-like"/>
    <property type="match status" value="3"/>
</dbReference>
<keyword evidence="7" id="KW-0472">Membrane</keyword>
<dbReference type="InterPro" id="IPR002126">
    <property type="entry name" value="Cadherin-like_dom"/>
</dbReference>
<dbReference type="AlphaFoldDB" id="A0A0N4UKR3"/>
<keyword evidence="2" id="KW-0812">Transmembrane</keyword>
<dbReference type="InterPro" id="IPR050174">
    <property type="entry name" value="Protocadherin/Cadherin-CA"/>
</dbReference>
<evidence type="ECO:0000313" key="12">
    <source>
        <dbReference type="Proteomes" id="UP000038040"/>
    </source>
</evidence>